<dbReference type="AlphaFoldDB" id="A0A3M7TMI3"/>
<feature type="chain" id="PRO_5017929092" evidence="2">
    <location>
        <begin position="24"/>
        <end position="722"/>
    </location>
</feature>
<evidence type="ECO:0000313" key="3">
    <source>
        <dbReference type="EMBL" id="RNA66588.1"/>
    </source>
</evidence>
<feature type="transmembrane region" description="Helical" evidence="1">
    <location>
        <begin position="695"/>
        <end position="713"/>
    </location>
</feature>
<evidence type="ECO:0000256" key="2">
    <source>
        <dbReference type="SAM" id="SignalP"/>
    </source>
</evidence>
<accession>A0A3M7TMI3</accession>
<feature type="transmembrane region" description="Helical" evidence="1">
    <location>
        <begin position="673"/>
        <end position="689"/>
    </location>
</feature>
<sequence length="722" mass="79488">MKKSRFAIILFVFLLILPTIAIAEAGGNPGDEDELLVVLVPGLSFDEVRWLIDHGEKTRLWETGGLGAVNVKGEGNYSYLNHAVTMGAGERAAGIAGWNGFLPAELVDQTPVEELVLQWTGESRERPLYHPFFSQLVKKNEAGLRQGQVGRFGTMLADAGVKRHVAGHSDTRTEKQRYGSLLLIDEEGGAGTYSPGGIQADTESPSGMRHNRDELMEEIKKNSGKKSFTVVEWGDVHRLFKERTAMTDRHFTARYEKTMLELEAFIHTVVGDTKKEVWLLSPGVNDRALEKQDQLAPLWVWKTDRSAVWTWKSDTTRREQLMGSVDLVPTWLTALGLEAGTEWTGYPLSFEQSITGKPADFLERHEAMTSVFAKRGPVLSGYITALVTVLVGVSLVLWIKPFSVVWRRAARIVLTSAVSSPLWFLLTGPLVPHVSTAGYVLLMVIATAAGAVVVDKMTRHSVSVICGLFFLAATLDILNGASLIKQSFLGYDPIIGARYYGIGNEFAGVYIVSGWLMLTPFFTGGKKRPVVRHTALIAVLTGMLLFLATSSLGANAGASLAAGVMIGFIVYKLFFAFVSWKRLAVFLPAGGVALLGFLYVVQLNQPASHIHSAFSLLFQGDVEAIGRIVHRKLEMNWKIFRISHWTQLFVTTYLLIGIYMWRGKKAVWSHERNVIVQGCIIASLALLFLNDSGIVAAATSMFVTLCASYAWLLDDGKEKQTG</sequence>
<feature type="transmembrane region" description="Helical" evidence="1">
    <location>
        <begin position="379"/>
        <end position="399"/>
    </location>
</feature>
<dbReference type="RefSeq" id="WP_122900181.1">
    <property type="nucleotide sequence ID" value="NZ_RHIB01000003.1"/>
</dbReference>
<reference evidence="3 4" key="1">
    <citation type="submission" date="2018-10" db="EMBL/GenBank/DDBJ databases">
        <title>Bacillus Keqinensis sp. nov., a moderately halophilic bacterium isolated from a saline-alkaline lake.</title>
        <authorList>
            <person name="Wang H."/>
        </authorList>
    </citation>
    <scope>NUCLEOTIDE SEQUENCE [LARGE SCALE GENOMIC DNA]</scope>
    <source>
        <strain evidence="3 4">KQ-3</strain>
    </source>
</reference>
<dbReference type="Proteomes" id="UP000278746">
    <property type="component" value="Unassembled WGS sequence"/>
</dbReference>
<keyword evidence="4" id="KW-1185">Reference proteome</keyword>
<name>A0A3M7TMI3_9BACI</name>
<keyword evidence="1" id="KW-1133">Transmembrane helix</keyword>
<proteinExistence type="predicted"/>
<keyword evidence="1" id="KW-0472">Membrane</keyword>
<feature type="transmembrane region" description="Helical" evidence="1">
    <location>
        <begin position="411"/>
        <end position="431"/>
    </location>
</feature>
<organism evidence="3 4">
    <name type="scientific">Alteribacter keqinensis</name>
    <dbReference type="NCBI Taxonomy" id="2483800"/>
    <lineage>
        <taxon>Bacteria</taxon>
        <taxon>Bacillati</taxon>
        <taxon>Bacillota</taxon>
        <taxon>Bacilli</taxon>
        <taxon>Bacillales</taxon>
        <taxon>Bacillaceae</taxon>
        <taxon>Alteribacter</taxon>
    </lineage>
</organism>
<dbReference type="OrthoDB" id="3199331at2"/>
<feature type="transmembrane region" description="Helical" evidence="1">
    <location>
        <begin position="642"/>
        <end position="661"/>
    </location>
</feature>
<dbReference type="EMBL" id="RHIB01000003">
    <property type="protein sequence ID" value="RNA66588.1"/>
    <property type="molecule type" value="Genomic_DNA"/>
</dbReference>
<dbReference type="SUPFAM" id="SSF53649">
    <property type="entry name" value="Alkaline phosphatase-like"/>
    <property type="match status" value="1"/>
</dbReference>
<protein>
    <submittedName>
        <fullName evidence="3">Uncharacterized protein</fullName>
    </submittedName>
</protein>
<dbReference type="InterPro" id="IPR017850">
    <property type="entry name" value="Alkaline_phosphatase_core_sf"/>
</dbReference>
<feature type="transmembrane region" description="Helical" evidence="1">
    <location>
        <begin position="461"/>
        <end position="479"/>
    </location>
</feature>
<feature type="transmembrane region" description="Helical" evidence="1">
    <location>
        <begin position="530"/>
        <end position="548"/>
    </location>
</feature>
<gene>
    <name evidence="3" type="ORF">EBO34_15315</name>
</gene>
<feature type="transmembrane region" description="Helical" evidence="1">
    <location>
        <begin position="583"/>
        <end position="601"/>
    </location>
</feature>
<feature type="transmembrane region" description="Helical" evidence="1">
    <location>
        <begin position="554"/>
        <end position="571"/>
    </location>
</feature>
<comment type="caution">
    <text evidence="3">The sequence shown here is derived from an EMBL/GenBank/DDBJ whole genome shotgun (WGS) entry which is preliminary data.</text>
</comment>
<keyword evidence="1" id="KW-0812">Transmembrane</keyword>
<evidence type="ECO:0000313" key="4">
    <source>
        <dbReference type="Proteomes" id="UP000278746"/>
    </source>
</evidence>
<feature type="transmembrane region" description="Helical" evidence="1">
    <location>
        <begin position="437"/>
        <end position="454"/>
    </location>
</feature>
<feature type="signal peptide" evidence="2">
    <location>
        <begin position="1"/>
        <end position="23"/>
    </location>
</feature>
<feature type="transmembrane region" description="Helical" evidence="1">
    <location>
        <begin position="499"/>
        <end position="518"/>
    </location>
</feature>
<evidence type="ECO:0000256" key="1">
    <source>
        <dbReference type="SAM" id="Phobius"/>
    </source>
</evidence>
<keyword evidence="2" id="KW-0732">Signal</keyword>